<comment type="similarity">
    <text evidence="1">Belongs to the EssB family.</text>
</comment>
<dbReference type="Gene3D" id="1.25.40.680">
    <property type="entry name" value="Type VII secretion system EssB, C-terminal-like domain"/>
    <property type="match status" value="1"/>
</dbReference>
<dbReference type="InterPro" id="IPR018778">
    <property type="entry name" value="T7SS_EssB"/>
</dbReference>
<keyword evidence="2" id="KW-0812">Transmembrane</keyword>
<keyword evidence="4" id="KW-1185">Reference proteome</keyword>
<keyword evidence="2" id="KW-1133">Transmembrane helix</keyword>
<gene>
    <name evidence="3" type="ORF">FC21_GL000775</name>
</gene>
<evidence type="ECO:0000313" key="3">
    <source>
        <dbReference type="EMBL" id="KRL95669.1"/>
    </source>
</evidence>
<proteinExistence type="inferred from homology"/>
<dbReference type="PATRIC" id="fig|1423742.4.peg.804"/>
<evidence type="ECO:0008006" key="5">
    <source>
        <dbReference type="Google" id="ProtNLM"/>
    </source>
</evidence>
<dbReference type="AlphaFoldDB" id="A0A0R1UY29"/>
<dbReference type="InterPro" id="IPR042565">
    <property type="entry name" value="T7SS_EssB_C"/>
</dbReference>
<dbReference type="RefSeq" id="WP_056995404.1">
    <property type="nucleotide sequence ID" value="NZ_AZGC01000018.1"/>
</dbReference>
<evidence type="ECO:0000313" key="4">
    <source>
        <dbReference type="Proteomes" id="UP000051084"/>
    </source>
</evidence>
<feature type="transmembrane region" description="Helical" evidence="2">
    <location>
        <begin position="219"/>
        <end position="240"/>
    </location>
</feature>
<dbReference type="NCBIfam" id="TIGR03926">
    <property type="entry name" value="T7_EssB"/>
    <property type="match status" value="1"/>
</dbReference>
<keyword evidence="2" id="KW-0472">Membrane</keyword>
<organism evidence="3 4">
    <name type="scientific">Limosilactobacillus equigenerosi DSM 18793 = JCM 14505</name>
    <dbReference type="NCBI Taxonomy" id="1423742"/>
    <lineage>
        <taxon>Bacteria</taxon>
        <taxon>Bacillati</taxon>
        <taxon>Bacillota</taxon>
        <taxon>Bacilli</taxon>
        <taxon>Lactobacillales</taxon>
        <taxon>Lactobacillaceae</taxon>
        <taxon>Limosilactobacillus</taxon>
    </lineage>
</organism>
<reference evidence="3 4" key="1">
    <citation type="journal article" date="2015" name="Genome Announc.">
        <title>Expanding the biotechnology potential of lactobacilli through comparative genomics of 213 strains and associated genera.</title>
        <authorList>
            <person name="Sun Z."/>
            <person name="Harris H.M."/>
            <person name="McCann A."/>
            <person name="Guo C."/>
            <person name="Argimon S."/>
            <person name="Zhang W."/>
            <person name="Yang X."/>
            <person name="Jeffery I.B."/>
            <person name="Cooney J.C."/>
            <person name="Kagawa T.F."/>
            <person name="Liu W."/>
            <person name="Song Y."/>
            <person name="Salvetti E."/>
            <person name="Wrobel A."/>
            <person name="Rasinkangas P."/>
            <person name="Parkhill J."/>
            <person name="Rea M.C."/>
            <person name="O'Sullivan O."/>
            <person name="Ritari J."/>
            <person name="Douillard F.P."/>
            <person name="Paul Ross R."/>
            <person name="Yang R."/>
            <person name="Briner A.E."/>
            <person name="Felis G.E."/>
            <person name="de Vos W.M."/>
            <person name="Barrangou R."/>
            <person name="Klaenhammer T.R."/>
            <person name="Caufield P.W."/>
            <person name="Cui Y."/>
            <person name="Zhang H."/>
            <person name="O'Toole P.W."/>
        </authorList>
    </citation>
    <scope>NUCLEOTIDE SEQUENCE [LARGE SCALE GENOMIC DNA]</scope>
    <source>
        <strain evidence="3 4">DSM 18793</strain>
    </source>
</reference>
<dbReference type="EMBL" id="AZGC01000018">
    <property type="protein sequence ID" value="KRL95669.1"/>
    <property type="molecule type" value="Genomic_DNA"/>
</dbReference>
<dbReference type="STRING" id="417373.GCA_001570685_00836"/>
<accession>A0A0R1UY29</accession>
<dbReference type="Proteomes" id="UP000051084">
    <property type="component" value="Unassembled WGS sequence"/>
</dbReference>
<protein>
    <recommendedName>
        <fullName evidence="5">Type VII secretion protein EssB</fullName>
    </recommendedName>
</protein>
<name>A0A0R1UY29_9LACO</name>
<comment type="caution">
    <text evidence="3">The sequence shown here is derived from an EMBL/GenBank/DDBJ whole genome shotgun (WGS) entry which is preliminary data.</text>
</comment>
<evidence type="ECO:0000256" key="1">
    <source>
        <dbReference type="ARBA" id="ARBA00010163"/>
    </source>
</evidence>
<sequence length="392" mass="44297">MPTYNDGYQSFTVSKLTEQRQKVVRLANNQFQRAYLSELALFLPASEHYLAGEITSQSDDQVEITYTIPKEAVSLKRYLKSLTKTAVFELMPQLFWLTETKADGQQPLIHPNNLYVIGNQIVAMHRGLKQAIAPEVASEDQLVNQLRALVLWMVDPSLDYAEMVTGVSALDNTLAELLANATTLLDLKQSLNEQIYTQVQISHQTEITIKKKQYQFMKYGNWVAGSLAVILLGLTLVWGLHTIPKQKAIIAAQNDFQVADYDGTTQKLKRYRPQSLPQGARYALAVAYVNQDSLSKDQKAVVLKHLSPSSSKLQLNYWIMIGRGNYKQALSIAKNIGDNEYILHAYAKLYTETKNDTTMDGGRKQKQLNAYRKQINQYIHKLGGAKNEFEGN</sequence>
<evidence type="ECO:0000256" key="2">
    <source>
        <dbReference type="SAM" id="Phobius"/>
    </source>
</evidence>
<dbReference type="Pfam" id="PF10140">
    <property type="entry name" value="YukC"/>
    <property type="match status" value="1"/>
</dbReference>
<dbReference type="Gene3D" id="1.10.510.10">
    <property type="entry name" value="Transferase(Phosphotransferase) domain 1"/>
    <property type="match status" value="1"/>
</dbReference>